<accession>A0A1Y3PM98</accession>
<dbReference type="EMBL" id="LZRT01000061">
    <property type="protein sequence ID" value="OUM88453.1"/>
    <property type="molecule type" value="Genomic_DNA"/>
</dbReference>
<sequence>MYQERYYGSNCTHFTELLAEYENIRLSASSVRRILIQGGLRPARVRRRSVGQPASLTTFGQAIADLGITHIEAVFRKPKDASSGFGEPFRIVW</sequence>
<protein>
    <submittedName>
        <fullName evidence="1">Uncharacterized protein</fullName>
    </submittedName>
</protein>
<comment type="caution">
    <text evidence="1">The sequence shown here is derived from an EMBL/GenBank/DDBJ whole genome shotgun (WGS) entry which is preliminary data.</text>
</comment>
<dbReference type="AlphaFoldDB" id="A0A1Y3PM98"/>
<name>A0A1Y3PM98_9BACI</name>
<evidence type="ECO:0000313" key="2">
    <source>
        <dbReference type="Proteomes" id="UP000196475"/>
    </source>
</evidence>
<dbReference type="Proteomes" id="UP000196475">
    <property type="component" value="Unassembled WGS sequence"/>
</dbReference>
<gene>
    <name evidence="1" type="ORF">BAA01_01115</name>
</gene>
<organism evidence="1 2">
    <name type="scientific">Bacillus thermozeamaize</name>
    <dbReference type="NCBI Taxonomy" id="230954"/>
    <lineage>
        <taxon>Bacteria</taxon>
        <taxon>Bacillati</taxon>
        <taxon>Bacillota</taxon>
        <taxon>Bacilli</taxon>
        <taxon>Bacillales</taxon>
        <taxon>Bacillaceae</taxon>
        <taxon>Bacillus</taxon>
    </lineage>
</organism>
<reference evidence="2" key="1">
    <citation type="submission" date="2016-06" db="EMBL/GenBank/DDBJ databases">
        <authorList>
            <person name="Nascimento L."/>
            <person name="Pereira R.V."/>
            <person name="Martins L.F."/>
            <person name="Quaggio R.B."/>
            <person name="Silva A.M."/>
            <person name="Setubal J.C."/>
        </authorList>
    </citation>
    <scope>NUCLEOTIDE SEQUENCE [LARGE SCALE GENOMIC DNA]</scope>
</reference>
<evidence type="ECO:0000313" key="1">
    <source>
        <dbReference type="EMBL" id="OUM88453.1"/>
    </source>
</evidence>
<proteinExistence type="predicted"/>